<feature type="region of interest" description="Disordered" evidence="1">
    <location>
        <begin position="15"/>
        <end position="65"/>
    </location>
</feature>
<proteinExistence type="predicted"/>
<evidence type="ECO:0000256" key="1">
    <source>
        <dbReference type="SAM" id="MobiDB-lite"/>
    </source>
</evidence>
<protein>
    <submittedName>
        <fullName evidence="2">RNA recognition motif domain, eukaryote</fullName>
    </submittedName>
</protein>
<dbReference type="EMBL" id="PKPP01015299">
    <property type="protein sequence ID" value="PWA38753.1"/>
    <property type="molecule type" value="Genomic_DNA"/>
</dbReference>
<comment type="caution">
    <text evidence="2">The sequence shown here is derived from an EMBL/GenBank/DDBJ whole genome shotgun (WGS) entry which is preliminary data.</text>
</comment>
<feature type="compositionally biased region" description="Basic residues" evidence="1">
    <location>
        <begin position="26"/>
        <end position="44"/>
    </location>
</feature>
<evidence type="ECO:0000313" key="2">
    <source>
        <dbReference type="EMBL" id="PWA38753.1"/>
    </source>
</evidence>
<dbReference type="AlphaFoldDB" id="A0A2U1KPX6"/>
<evidence type="ECO:0000313" key="3">
    <source>
        <dbReference type="Proteomes" id="UP000245207"/>
    </source>
</evidence>
<dbReference type="STRING" id="35608.A0A2U1KPX6"/>
<reference evidence="2 3" key="1">
    <citation type="journal article" date="2018" name="Mol. Plant">
        <title>The genome of Artemisia annua provides insight into the evolution of Asteraceae family and artemisinin biosynthesis.</title>
        <authorList>
            <person name="Shen Q."/>
            <person name="Zhang L."/>
            <person name="Liao Z."/>
            <person name="Wang S."/>
            <person name="Yan T."/>
            <person name="Shi P."/>
            <person name="Liu M."/>
            <person name="Fu X."/>
            <person name="Pan Q."/>
            <person name="Wang Y."/>
            <person name="Lv Z."/>
            <person name="Lu X."/>
            <person name="Zhang F."/>
            <person name="Jiang W."/>
            <person name="Ma Y."/>
            <person name="Chen M."/>
            <person name="Hao X."/>
            <person name="Li L."/>
            <person name="Tang Y."/>
            <person name="Lv G."/>
            <person name="Zhou Y."/>
            <person name="Sun X."/>
            <person name="Brodelius P.E."/>
            <person name="Rose J.K.C."/>
            <person name="Tang K."/>
        </authorList>
    </citation>
    <scope>NUCLEOTIDE SEQUENCE [LARGE SCALE GENOMIC DNA]</scope>
    <source>
        <strain evidence="3">cv. Huhao1</strain>
        <tissue evidence="2">Leaf</tissue>
    </source>
</reference>
<accession>A0A2U1KPX6</accession>
<sequence>MAEVYEIGTLENMEDRKPSAAGKPKAISRKEKRKAIKKDKRKQIRKELAEKAQDDEEARLNDPNF</sequence>
<dbReference type="Proteomes" id="UP000245207">
    <property type="component" value="Unassembled WGS sequence"/>
</dbReference>
<organism evidence="2 3">
    <name type="scientific">Artemisia annua</name>
    <name type="common">Sweet wormwood</name>
    <dbReference type="NCBI Taxonomy" id="35608"/>
    <lineage>
        <taxon>Eukaryota</taxon>
        <taxon>Viridiplantae</taxon>
        <taxon>Streptophyta</taxon>
        <taxon>Embryophyta</taxon>
        <taxon>Tracheophyta</taxon>
        <taxon>Spermatophyta</taxon>
        <taxon>Magnoliopsida</taxon>
        <taxon>eudicotyledons</taxon>
        <taxon>Gunneridae</taxon>
        <taxon>Pentapetalae</taxon>
        <taxon>asterids</taxon>
        <taxon>campanulids</taxon>
        <taxon>Asterales</taxon>
        <taxon>Asteraceae</taxon>
        <taxon>Asteroideae</taxon>
        <taxon>Anthemideae</taxon>
        <taxon>Artemisiinae</taxon>
        <taxon>Artemisia</taxon>
    </lineage>
</organism>
<keyword evidence="3" id="KW-1185">Reference proteome</keyword>
<name>A0A2U1KPX6_ARTAN</name>
<gene>
    <name evidence="2" type="ORF">CTI12_AA578480</name>
</gene>